<dbReference type="GO" id="GO:0003824">
    <property type="term" value="F:catalytic activity"/>
    <property type="evidence" value="ECO:0007669"/>
    <property type="project" value="InterPro"/>
</dbReference>
<keyword evidence="4" id="KW-1185">Reference proteome</keyword>
<evidence type="ECO:0000313" key="3">
    <source>
        <dbReference type="EMBL" id="TNC25759.1"/>
    </source>
</evidence>
<dbReference type="InterPro" id="IPR036928">
    <property type="entry name" value="AS_sf"/>
</dbReference>
<dbReference type="AlphaFoldDB" id="A0A5C4M1I6"/>
<evidence type="ECO:0000256" key="1">
    <source>
        <dbReference type="SAM" id="MobiDB-lite"/>
    </source>
</evidence>
<dbReference type="PANTHER" id="PTHR11895:SF176">
    <property type="entry name" value="AMIDASE AMID-RELATED"/>
    <property type="match status" value="1"/>
</dbReference>
<evidence type="ECO:0000313" key="4">
    <source>
        <dbReference type="Proteomes" id="UP000305546"/>
    </source>
</evidence>
<dbReference type="Proteomes" id="UP000305546">
    <property type="component" value="Unassembled WGS sequence"/>
</dbReference>
<dbReference type="PANTHER" id="PTHR11895">
    <property type="entry name" value="TRANSAMIDASE"/>
    <property type="match status" value="1"/>
</dbReference>
<dbReference type="SUPFAM" id="SSF75304">
    <property type="entry name" value="Amidase signature (AS) enzymes"/>
    <property type="match status" value="1"/>
</dbReference>
<name>A0A5C4M1I6_9PSEU</name>
<dbReference type="PROSITE" id="PS00571">
    <property type="entry name" value="AMIDASES"/>
    <property type="match status" value="1"/>
</dbReference>
<dbReference type="Gene3D" id="3.90.1300.10">
    <property type="entry name" value="Amidase signature (AS) domain"/>
    <property type="match status" value="1"/>
</dbReference>
<sequence length="524" mass="54216">MTATAMRVMAPELDAHLLDAADELLAPLRDRLAGLDPAELEPYPPVPGFDPVLAGGPRSWRPLRLPAPPGEPSPALPDDGRLTATRVADLAALVRAGELDAAEVHRAFVRRIAELDPAVNAYLTVAAEWHGGTTGPLAGVPIGLKDLIDTAGIRTTCGSRLLSTRVPARDAEAWRLLRQAGASLLGKLNTHEFAAGVTAENEHYGPVRNPYHLAHMAGGSSGGAAAAVACGTAAAALGTDTGGSVRIPAACCGVVGLKPTYGLVPVTGTYPLAWTLDHVGPLARTVRDAAMMLDVLAGTRAERAARAGAHGGLADIRVGVPQAWLAGSTAPVVHGFRAAVRELERQGATVLEVTLPDADLLTAVNRVIAYAEGSAWHEPMLRASAGYEDGVRARLEAGRFVLAGEYLTAQRLRAAACRQLGLLWGTVDVLIVPTLPCTAPKLGSATIDLDGRAEPIGTALPRYTAPFSITGVPALTLPFGQDTAGLPIGVQFAAPPGEDARLCYVAAALEAARAPLPEPPVCSP</sequence>
<dbReference type="InterPro" id="IPR023631">
    <property type="entry name" value="Amidase_dom"/>
</dbReference>
<organism evidence="3 4">
    <name type="scientific">Amycolatopsis alkalitolerans</name>
    <dbReference type="NCBI Taxonomy" id="2547244"/>
    <lineage>
        <taxon>Bacteria</taxon>
        <taxon>Bacillati</taxon>
        <taxon>Actinomycetota</taxon>
        <taxon>Actinomycetes</taxon>
        <taxon>Pseudonocardiales</taxon>
        <taxon>Pseudonocardiaceae</taxon>
        <taxon>Amycolatopsis</taxon>
    </lineage>
</organism>
<dbReference type="Pfam" id="PF01425">
    <property type="entry name" value="Amidase"/>
    <property type="match status" value="1"/>
</dbReference>
<dbReference type="InterPro" id="IPR000120">
    <property type="entry name" value="Amidase"/>
</dbReference>
<dbReference type="EMBL" id="VDFW01000010">
    <property type="protein sequence ID" value="TNC25759.1"/>
    <property type="molecule type" value="Genomic_DNA"/>
</dbReference>
<protein>
    <submittedName>
        <fullName evidence="3">Amidase</fullName>
    </submittedName>
</protein>
<feature type="compositionally biased region" description="Pro residues" evidence="1">
    <location>
        <begin position="65"/>
        <end position="75"/>
    </location>
</feature>
<reference evidence="3 4" key="1">
    <citation type="submission" date="2019-06" db="EMBL/GenBank/DDBJ databases">
        <title>Amycolatopsis alkalitolerans sp. nov., isolated from Gastrodia elata Blume.</title>
        <authorList>
            <person name="Narsing Rao M.P."/>
            <person name="Li W.J."/>
        </authorList>
    </citation>
    <scope>NUCLEOTIDE SEQUENCE [LARGE SCALE GENOMIC DNA]</scope>
    <source>
        <strain evidence="3 4">SYSUP0005</strain>
    </source>
</reference>
<accession>A0A5C4M1I6</accession>
<proteinExistence type="predicted"/>
<feature type="domain" description="Amidase" evidence="2">
    <location>
        <begin position="104"/>
        <end position="503"/>
    </location>
</feature>
<feature type="region of interest" description="Disordered" evidence="1">
    <location>
        <begin position="60"/>
        <end position="80"/>
    </location>
</feature>
<gene>
    <name evidence="3" type="ORF">FG385_14030</name>
</gene>
<evidence type="ECO:0000259" key="2">
    <source>
        <dbReference type="Pfam" id="PF01425"/>
    </source>
</evidence>
<comment type="caution">
    <text evidence="3">The sequence shown here is derived from an EMBL/GenBank/DDBJ whole genome shotgun (WGS) entry which is preliminary data.</text>
</comment>
<dbReference type="InterPro" id="IPR020556">
    <property type="entry name" value="Amidase_CS"/>
</dbReference>